<reference evidence="1" key="1">
    <citation type="submission" date="2018-05" db="EMBL/GenBank/DDBJ databases">
        <authorList>
            <person name="Lanie J.A."/>
            <person name="Ng W.-L."/>
            <person name="Kazmierczak K.M."/>
            <person name="Andrzejewski T.M."/>
            <person name="Davidsen T.M."/>
            <person name="Wayne K.J."/>
            <person name="Tettelin H."/>
            <person name="Glass J.I."/>
            <person name="Rusch D."/>
            <person name="Podicherti R."/>
            <person name="Tsui H.-C.T."/>
            <person name="Winkler M.E."/>
        </authorList>
    </citation>
    <scope>NUCLEOTIDE SEQUENCE</scope>
</reference>
<accession>A0A383C9G3</accession>
<dbReference type="InterPro" id="IPR027417">
    <property type="entry name" value="P-loop_NTPase"/>
</dbReference>
<feature type="non-terminal residue" evidence="1">
    <location>
        <position position="113"/>
    </location>
</feature>
<proteinExistence type="predicted"/>
<sequence>MAKMQLGALVSASQAWLQRSQMTLSSVHEKKWTAAALGGCLAELSGSSAAPVLTVAFRLVHQVQQQGEPVAWISSNENTFFPPDVADGGVDLSALPVIRLATLQQRLTAIEQL</sequence>
<evidence type="ECO:0000313" key="1">
    <source>
        <dbReference type="EMBL" id="SVE28811.1"/>
    </source>
</evidence>
<dbReference type="Gene3D" id="3.40.50.300">
    <property type="entry name" value="P-loop containing nucleotide triphosphate hydrolases"/>
    <property type="match status" value="1"/>
</dbReference>
<dbReference type="AlphaFoldDB" id="A0A383C9G3"/>
<protein>
    <submittedName>
        <fullName evidence="1">Uncharacterized protein</fullName>
    </submittedName>
</protein>
<dbReference type="EMBL" id="UINC01206945">
    <property type="protein sequence ID" value="SVE28811.1"/>
    <property type="molecule type" value="Genomic_DNA"/>
</dbReference>
<gene>
    <name evidence="1" type="ORF">METZ01_LOCUS481665</name>
</gene>
<name>A0A383C9G3_9ZZZZ</name>
<organism evidence="1">
    <name type="scientific">marine metagenome</name>
    <dbReference type="NCBI Taxonomy" id="408172"/>
    <lineage>
        <taxon>unclassified sequences</taxon>
        <taxon>metagenomes</taxon>
        <taxon>ecological metagenomes</taxon>
    </lineage>
</organism>